<gene>
    <name evidence="2" type="ORF">SD37_10305</name>
</gene>
<feature type="region of interest" description="Disordered" evidence="1">
    <location>
        <begin position="1"/>
        <end position="23"/>
    </location>
</feature>
<evidence type="ECO:0000313" key="3">
    <source>
        <dbReference type="Proteomes" id="UP000093695"/>
    </source>
</evidence>
<dbReference type="AlphaFoldDB" id="A0A193BUY4"/>
<name>A0A193BUY4_AMYOR</name>
<sequence>MRRHDASTPPGDDLPNSFPESRGTFTVPTISRVHEDRAEALIDVYARAFYDDPVFSWIFPDPERRAEANRRFFTVIVESTLAGGGLALQIEDFSATSLFYPPSVLPTAQDHADVLARLESELGDQAERAVAFMNLLNDNHPRDLPPHLYGTYLSAVPGQQGKGLGTRLKMAQFALADGADAGVYGEASCLRNLALYERLGQVRLGEAITLDGGPSLYPIWRPQASKRSDK</sequence>
<accession>A0A193BUY4</accession>
<dbReference type="InterPro" id="IPR052523">
    <property type="entry name" value="Trichothecene_AcTrans"/>
</dbReference>
<dbReference type="RefSeq" id="WP_044851003.1">
    <property type="nucleotide sequence ID" value="NZ_CP016174.1"/>
</dbReference>
<dbReference type="Gene3D" id="3.40.630.30">
    <property type="match status" value="1"/>
</dbReference>
<evidence type="ECO:0008006" key="4">
    <source>
        <dbReference type="Google" id="ProtNLM"/>
    </source>
</evidence>
<dbReference type="STRING" id="31958.SD37_10305"/>
<keyword evidence="3" id="KW-1185">Reference proteome</keyword>
<evidence type="ECO:0000256" key="1">
    <source>
        <dbReference type="SAM" id="MobiDB-lite"/>
    </source>
</evidence>
<protein>
    <recommendedName>
        <fullName evidence="4">N-acetyltransferase domain-containing protein</fullName>
    </recommendedName>
</protein>
<dbReference type="InterPro" id="IPR016181">
    <property type="entry name" value="Acyl_CoA_acyltransferase"/>
</dbReference>
<dbReference type="KEGG" id="aori:SD37_10305"/>
<evidence type="ECO:0000313" key="2">
    <source>
        <dbReference type="EMBL" id="ANN15993.1"/>
    </source>
</evidence>
<reference evidence="2 3" key="1">
    <citation type="journal article" date="2015" name="Genome Announc.">
        <title>Draft Genome Sequence of Norvancomycin-Producing Strain Amycolatopsis orientalis CPCC200066.</title>
        <authorList>
            <person name="Lei X."/>
            <person name="Yuan F."/>
            <person name="Shi Y."/>
            <person name="Li X."/>
            <person name="Wang L."/>
            <person name="Hong B."/>
        </authorList>
    </citation>
    <scope>NUCLEOTIDE SEQUENCE [LARGE SCALE GENOMIC DNA]</scope>
    <source>
        <strain evidence="2 3">B-37</strain>
    </source>
</reference>
<dbReference type="Proteomes" id="UP000093695">
    <property type="component" value="Chromosome"/>
</dbReference>
<dbReference type="EMBL" id="CP016174">
    <property type="protein sequence ID" value="ANN15993.1"/>
    <property type="molecule type" value="Genomic_DNA"/>
</dbReference>
<organism evidence="2 3">
    <name type="scientific">Amycolatopsis orientalis</name>
    <name type="common">Nocardia orientalis</name>
    <dbReference type="NCBI Taxonomy" id="31958"/>
    <lineage>
        <taxon>Bacteria</taxon>
        <taxon>Bacillati</taxon>
        <taxon>Actinomycetota</taxon>
        <taxon>Actinomycetes</taxon>
        <taxon>Pseudonocardiales</taxon>
        <taxon>Pseudonocardiaceae</taxon>
        <taxon>Amycolatopsis</taxon>
    </lineage>
</organism>
<dbReference type="PANTHER" id="PTHR42791:SF1">
    <property type="entry name" value="N-ACETYLTRANSFERASE DOMAIN-CONTAINING PROTEIN"/>
    <property type="match status" value="1"/>
</dbReference>
<dbReference type="PANTHER" id="PTHR42791">
    <property type="entry name" value="GNAT FAMILY ACETYLTRANSFERASE"/>
    <property type="match status" value="1"/>
</dbReference>
<proteinExistence type="predicted"/>
<dbReference type="SUPFAM" id="SSF55729">
    <property type="entry name" value="Acyl-CoA N-acyltransferases (Nat)"/>
    <property type="match status" value="1"/>
</dbReference>